<feature type="domain" description="SusE outer membrane protein" evidence="1">
    <location>
        <begin position="33"/>
        <end position="125"/>
    </location>
</feature>
<keyword evidence="3" id="KW-1185">Reference proteome</keyword>
<dbReference type="Pfam" id="PF14292">
    <property type="entry name" value="SusE"/>
    <property type="match status" value="1"/>
</dbReference>
<reference evidence="2 3" key="1">
    <citation type="submission" date="2019-04" db="EMBL/GenBank/DDBJ databases">
        <title>Sphingobacterium olei sp. nov., isolated from oil-contaminated soil.</title>
        <authorList>
            <person name="Liu B."/>
        </authorList>
    </citation>
    <scope>NUCLEOTIDE SEQUENCE [LARGE SCALE GENOMIC DNA]</scope>
    <source>
        <strain evidence="2 3">Y3L14</strain>
    </source>
</reference>
<name>A0A4U0H886_9SPHI</name>
<comment type="caution">
    <text evidence="2">The sequence shown here is derived from an EMBL/GenBank/DDBJ whole genome shotgun (WGS) entry which is preliminary data.</text>
</comment>
<dbReference type="AlphaFoldDB" id="A0A4U0H886"/>
<evidence type="ECO:0000259" key="1">
    <source>
        <dbReference type="Pfam" id="PF14292"/>
    </source>
</evidence>
<evidence type="ECO:0000313" key="3">
    <source>
        <dbReference type="Proteomes" id="UP000309872"/>
    </source>
</evidence>
<evidence type="ECO:0000313" key="2">
    <source>
        <dbReference type="EMBL" id="TJY66612.1"/>
    </source>
</evidence>
<dbReference type="OrthoDB" id="631295at2"/>
<accession>A0A4U0H886</accession>
<organism evidence="2 3">
    <name type="scientific">Sphingobacterium alkalisoli</name>
    <dbReference type="NCBI Taxonomy" id="1874115"/>
    <lineage>
        <taxon>Bacteria</taxon>
        <taxon>Pseudomonadati</taxon>
        <taxon>Bacteroidota</taxon>
        <taxon>Sphingobacteriia</taxon>
        <taxon>Sphingobacteriales</taxon>
        <taxon>Sphingobacteriaceae</taxon>
        <taxon>Sphingobacterium</taxon>
    </lineage>
</organism>
<dbReference type="RefSeq" id="WP_136819961.1">
    <property type="nucleotide sequence ID" value="NZ_BMJX01000002.1"/>
</dbReference>
<protein>
    <recommendedName>
        <fullName evidence="1">SusE outer membrane protein domain-containing protein</fullName>
    </recommendedName>
</protein>
<dbReference type="InterPro" id="IPR025970">
    <property type="entry name" value="SusE"/>
</dbReference>
<gene>
    <name evidence="2" type="ORF">FAZ19_06735</name>
</gene>
<proteinExistence type="predicted"/>
<dbReference type="Proteomes" id="UP000309872">
    <property type="component" value="Unassembled WGS sequence"/>
</dbReference>
<sequence length="381" mass="41522">MNYLSLSIMAAVLLLLNGCTKDYQLSTDFTVPTELSSPAKVELDVTSPNNIALSWSGGGANDGSYVIYEVIFAKEGTTDLSEPVERIKSDFGAQAKLTLTHAALNAIARKAGIKPGETGKISWSVLTSKGGDVKDMDLNNDIEVTRGEGIDNMPNSLYLYGAGNESSGTQGSLFRKAADGVYIVYSKVAGSGELELKGKIGEEEFGYYLDGTKLKEGAGVMNLTPNANPYRITVDFNTLSVKTEIISNVRCIWGATYDVIGQLAYVGDGKFVAANSAIRFIDPSKPETNPPGWLSWIEERYYFIAAVNGADKCWGRMDGVSSERPTGGEPLSFYEIGEFTWSQWDHLWKMKGDLNSKRATITVNTNKENLMVHEFSNITNL</sequence>
<dbReference type="EMBL" id="SUKA01000002">
    <property type="protein sequence ID" value="TJY66612.1"/>
    <property type="molecule type" value="Genomic_DNA"/>
</dbReference>